<dbReference type="Proteomes" id="UP000792457">
    <property type="component" value="Unassembled WGS sequence"/>
</dbReference>
<reference evidence="3" key="1">
    <citation type="submission" date="2013-04" db="EMBL/GenBank/DDBJ databases">
        <authorList>
            <person name="Qu J."/>
            <person name="Murali S.C."/>
            <person name="Bandaranaike D."/>
            <person name="Bellair M."/>
            <person name="Blankenburg K."/>
            <person name="Chao H."/>
            <person name="Dinh H."/>
            <person name="Doddapaneni H."/>
            <person name="Downs B."/>
            <person name="Dugan-Rocha S."/>
            <person name="Elkadiri S."/>
            <person name="Gnanaolivu R.D."/>
            <person name="Hernandez B."/>
            <person name="Javaid M."/>
            <person name="Jayaseelan J.C."/>
            <person name="Lee S."/>
            <person name="Li M."/>
            <person name="Ming W."/>
            <person name="Munidasa M."/>
            <person name="Muniz J."/>
            <person name="Nguyen L."/>
            <person name="Ongeri F."/>
            <person name="Osuji N."/>
            <person name="Pu L.-L."/>
            <person name="Puazo M."/>
            <person name="Qu C."/>
            <person name="Quiroz J."/>
            <person name="Raj R."/>
            <person name="Weissenberger G."/>
            <person name="Xin Y."/>
            <person name="Zou X."/>
            <person name="Han Y."/>
            <person name="Richards S."/>
            <person name="Worley K."/>
            <person name="Muzny D."/>
            <person name="Gibbs R."/>
        </authorList>
    </citation>
    <scope>NUCLEOTIDE SEQUENCE</scope>
    <source>
        <strain evidence="3">Sampled in the wild</strain>
    </source>
</reference>
<dbReference type="EMBL" id="KZ309053">
    <property type="protein sequence ID" value="KAG8236619.1"/>
    <property type="molecule type" value="Genomic_DNA"/>
</dbReference>
<keyword evidence="4" id="KW-1185">Reference proteome</keyword>
<comment type="caution">
    <text evidence="3">The sequence shown here is derived from an EMBL/GenBank/DDBJ whole genome shotgun (WGS) entry which is preliminary data.</text>
</comment>
<dbReference type="Gene3D" id="2.30.180.10">
    <property type="entry name" value="FAS1 domain"/>
    <property type="match status" value="1"/>
</dbReference>
<evidence type="ECO:0000313" key="4">
    <source>
        <dbReference type="Proteomes" id="UP000792457"/>
    </source>
</evidence>
<reference evidence="3" key="2">
    <citation type="submission" date="2017-10" db="EMBL/GenBank/DDBJ databases">
        <title>Ladona fulva Genome sequencing and assembly.</title>
        <authorList>
            <person name="Murali S."/>
            <person name="Richards S."/>
            <person name="Bandaranaike D."/>
            <person name="Bellair M."/>
            <person name="Blankenburg K."/>
            <person name="Chao H."/>
            <person name="Dinh H."/>
            <person name="Doddapaneni H."/>
            <person name="Dugan-Rocha S."/>
            <person name="Elkadiri S."/>
            <person name="Gnanaolivu R."/>
            <person name="Hernandez B."/>
            <person name="Skinner E."/>
            <person name="Javaid M."/>
            <person name="Lee S."/>
            <person name="Li M."/>
            <person name="Ming W."/>
            <person name="Munidasa M."/>
            <person name="Muniz J."/>
            <person name="Nguyen L."/>
            <person name="Hughes D."/>
            <person name="Osuji N."/>
            <person name="Pu L.-L."/>
            <person name="Puazo M."/>
            <person name="Qu C."/>
            <person name="Quiroz J."/>
            <person name="Raj R."/>
            <person name="Weissenberger G."/>
            <person name="Xin Y."/>
            <person name="Zou X."/>
            <person name="Han Y."/>
            <person name="Worley K."/>
            <person name="Muzny D."/>
            <person name="Gibbs R."/>
        </authorList>
    </citation>
    <scope>NUCLEOTIDE SEQUENCE</scope>
    <source>
        <strain evidence="3">Sampled in the wild</strain>
    </source>
</reference>
<protein>
    <recommendedName>
        <fullName evidence="2">FAS1 domain-containing protein</fullName>
    </recommendedName>
</protein>
<evidence type="ECO:0000313" key="3">
    <source>
        <dbReference type="EMBL" id="KAG8236619.1"/>
    </source>
</evidence>
<name>A0A8K0KJX7_LADFU</name>
<evidence type="ECO:0000256" key="1">
    <source>
        <dbReference type="SAM" id="Phobius"/>
    </source>
</evidence>
<keyword evidence="1" id="KW-0812">Transmembrane</keyword>
<evidence type="ECO:0000259" key="2">
    <source>
        <dbReference type="PROSITE" id="PS50213"/>
    </source>
</evidence>
<dbReference type="OrthoDB" id="286301at2759"/>
<keyword evidence="1" id="KW-1133">Transmembrane helix</keyword>
<dbReference type="AlphaFoldDB" id="A0A8K0KJX7"/>
<proteinExistence type="predicted"/>
<dbReference type="SUPFAM" id="SSF82153">
    <property type="entry name" value="FAS1 domain"/>
    <property type="match status" value="1"/>
</dbReference>
<feature type="transmembrane region" description="Helical" evidence="1">
    <location>
        <begin position="58"/>
        <end position="78"/>
    </location>
</feature>
<dbReference type="Pfam" id="PF02469">
    <property type="entry name" value="Fasciclin"/>
    <property type="match status" value="1"/>
</dbReference>
<feature type="domain" description="FAS1" evidence="2">
    <location>
        <begin position="394"/>
        <end position="529"/>
    </location>
</feature>
<dbReference type="PROSITE" id="PS50213">
    <property type="entry name" value="FAS1"/>
    <property type="match status" value="1"/>
</dbReference>
<sequence length="724" mass="81349">MKSTWDQCWIPEDLYQSNFHSRRPEISCWQLNRRPRGRSANSNACPTASTMTRTISSLSTLGHTILVLLLISAAQALFTEDFQRFASHVQRAARNEESSLHSNQGRANHYEVQKIGWDESPLSREAQRKLSELKKALRKEEEDERQTTLPEHWKFGKVESTFGSAKMAYQKVPWEDSVELVKEAPLRLPDTSGIPGQLTEKLGVERFFSLWLVFNNVESTSPLHEDAFVIFAPIDKYALLENPVPPLEQLLGMPYILRNLLLSHIVVGKPALSLIKQKFILPDGSRENVAEDDGKLGGNFTTLSGRTLNLKWQNGSLWANEKIKVQIPGHPVPKGGILLLVDRYLFLDDINDQVKSLLVKPLKPSPLINRHEPGENNERGAEEKSTFINGETFLHFLNASLSKIPRTEAFRRLLIAANISSFFCPGETYSIIIPPNEAFRSWEPIDYGFRAFSIKEFVSVLIRNHIIRGSIHLDTLKDGDKIQTLDNGYLLFKNPDGKSPTINGVPMLGGLDADITIPGGNILLLNGHRVLFMDDDVVRSLRKIYPEAESGPPILVDWTGSSFLAYVSINLQERSNVNDDFLPEPIEINSEAEVFTNPSTLSTSPNLETRTSTSVTLSPSLDLICKPNTSGDDSQLSPKNHCMMDGSAGPSAEKTDEKEIERWSGGNPGKDWKAFFNRGEKKVTIHSKAGNWEHSFNHILRIIHQAGGHIESREPEGIYHFIYF</sequence>
<organism evidence="3 4">
    <name type="scientific">Ladona fulva</name>
    <name type="common">Scarce chaser dragonfly</name>
    <name type="synonym">Libellula fulva</name>
    <dbReference type="NCBI Taxonomy" id="123851"/>
    <lineage>
        <taxon>Eukaryota</taxon>
        <taxon>Metazoa</taxon>
        <taxon>Ecdysozoa</taxon>
        <taxon>Arthropoda</taxon>
        <taxon>Hexapoda</taxon>
        <taxon>Insecta</taxon>
        <taxon>Pterygota</taxon>
        <taxon>Palaeoptera</taxon>
        <taxon>Odonata</taxon>
        <taxon>Epiprocta</taxon>
        <taxon>Anisoptera</taxon>
        <taxon>Libelluloidea</taxon>
        <taxon>Libellulidae</taxon>
        <taxon>Ladona</taxon>
    </lineage>
</organism>
<gene>
    <name evidence="3" type="ORF">J437_LFUL010877</name>
</gene>
<dbReference type="InterPro" id="IPR000782">
    <property type="entry name" value="FAS1_domain"/>
</dbReference>
<dbReference type="InterPro" id="IPR036378">
    <property type="entry name" value="FAS1_dom_sf"/>
</dbReference>
<accession>A0A8K0KJX7</accession>
<keyword evidence="1" id="KW-0472">Membrane</keyword>